<gene>
    <name evidence="1" type="ORF">ACFFHF_09050</name>
</gene>
<proteinExistence type="predicted"/>
<accession>A0ABV6KQ20</accession>
<evidence type="ECO:0000313" key="2">
    <source>
        <dbReference type="Proteomes" id="UP001589738"/>
    </source>
</evidence>
<evidence type="ECO:0000313" key="1">
    <source>
        <dbReference type="EMBL" id="MFC0475395.1"/>
    </source>
</evidence>
<comment type="caution">
    <text evidence="1">The sequence shown here is derived from an EMBL/GenBank/DDBJ whole genome shotgun (WGS) entry which is preliminary data.</text>
</comment>
<organism evidence="1 2">
    <name type="scientific">Robertmurraya beringensis</name>
    <dbReference type="NCBI Taxonomy" id="641660"/>
    <lineage>
        <taxon>Bacteria</taxon>
        <taxon>Bacillati</taxon>
        <taxon>Bacillota</taxon>
        <taxon>Bacilli</taxon>
        <taxon>Bacillales</taxon>
        <taxon>Bacillaceae</taxon>
        <taxon>Robertmurraya</taxon>
    </lineage>
</organism>
<name>A0ABV6KQ20_9BACI</name>
<dbReference type="Proteomes" id="UP001589738">
    <property type="component" value="Unassembled WGS sequence"/>
</dbReference>
<keyword evidence="2" id="KW-1185">Reference proteome</keyword>
<dbReference type="SUPFAM" id="SSF88697">
    <property type="entry name" value="PUA domain-like"/>
    <property type="match status" value="1"/>
</dbReference>
<dbReference type="EMBL" id="JBHLUU010000026">
    <property type="protein sequence ID" value="MFC0475395.1"/>
    <property type="molecule type" value="Genomic_DNA"/>
</dbReference>
<dbReference type="InterPro" id="IPR015947">
    <property type="entry name" value="PUA-like_sf"/>
</dbReference>
<reference evidence="1 2" key="1">
    <citation type="submission" date="2024-09" db="EMBL/GenBank/DDBJ databases">
        <authorList>
            <person name="Sun Q."/>
            <person name="Mori K."/>
        </authorList>
    </citation>
    <scope>NUCLEOTIDE SEQUENCE [LARGE SCALE GENOMIC DNA]</scope>
    <source>
        <strain evidence="1 2">CGMCC 1.9126</strain>
    </source>
</reference>
<dbReference type="Gene3D" id="2.30.130.30">
    <property type="entry name" value="Hypothetical protein"/>
    <property type="match status" value="1"/>
</dbReference>
<sequence>MKVLSMIQPWASLFVLRETQYETRTWRTKYRGPLAIHTSKKVDRNSCNHPNIHNLLAKHGYTASNLPTGVIIGTCILKNCIKVAENHNTWALLEDGRIVEGNDFFLGDYRVGGYVWEVENMKLLEEFIPAKGKLGIWEHN</sequence>
<protein>
    <submittedName>
        <fullName evidence="1">2-oxoglutarate dehydrogenase E1</fullName>
    </submittedName>
</protein>
<dbReference type="RefSeq" id="WP_377057906.1">
    <property type="nucleotide sequence ID" value="NZ_JBHLUU010000026.1"/>
</dbReference>